<gene>
    <name evidence="4" type="primary">hda</name>
    <name evidence="4" type="ORF">C4F51_07080</name>
</gene>
<evidence type="ECO:0000259" key="3">
    <source>
        <dbReference type="Pfam" id="PF22688"/>
    </source>
</evidence>
<feature type="domain" description="Hda lid" evidence="3">
    <location>
        <begin position="171"/>
        <end position="235"/>
    </location>
</feature>
<evidence type="ECO:0000313" key="4">
    <source>
        <dbReference type="EMBL" id="MBE8716953.1"/>
    </source>
</evidence>
<accession>A0A928YVD4</accession>
<dbReference type="InterPro" id="IPR055199">
    <property type="entry name" value="Hda_lid"/>
</dbReference>
<dbReference type="RefSeq" id="WP_193908428.1">
    <property type="nucleotide sequence ID" value="NZ_PRDL01000001.1"/>
</dbReference>
<dbReference type="GO" id="GO:0006270">
    <property type="term" value="P:DNA replication initiation"/>
    <property type="evidence" value="ECO:0007669"/>
    <property type="project" value="TreeGrafter"/>
</dbReference>
<evidence type="ECO:0000259" key="2">
    <source>
        <dbReference type="Pfam" id="PF00308"/>
    </source>
</evidence>
<dbReference type="PRINTS" id="PR00051">
    <property type="entry name" value="DNAA"/>
</dbReference>
<protein>
    <submittedName>
        <fullName evidence="4">DnaA regulatory inactivator Hda</fullName>
    </submittedName>
</protein>
<reference evidence="4" key="1">
    <citation type="submission" date="2018-07" db="EMBL/GenBank/DDBJ databases">
        <title>Genome assembly of strain Ka43.</title>
        <authorList>
            <person name="Kukolya J."/>
            <person name="Nagy I."/>
            <person name="Horvath B."/>
            <person name="Toth A."/>
        </authorList>
    </citation>
    <scope>NUCLEOTIDE SEQUENCE</scope>
    <source>
        <strain evidence="4">KB43</strain>
    </source>
</reference>
<dbReference type="Pfam" id="PF00308">
    <property type="entry name" value="Bac_DnaA"/>
    <property type="match status" value="1"/>
</dbReference>
<comment type="similarity">
    <text evidence="1">Belongs to the DnaA family.</text>
</comment>
<evidence type="ECO:0000313" key="5">
    <source>
        <dbReference type="Proteomes" id="UP000652567"/>
    </source>
</evidence>
<dbReference type="GO" id="GO:0032297">
    <property type="term" value="P:negative regulation of DNA-templated DNA replication initiation"/>
    <property type="evidence" value="ECO:0007669"/>
    <property type="project" value="InterPro"/>
</dbReference>
<dbReference type="CDD" id="cd00009">
    <property type="entry name" value="AAA"/>
    <property type="match status" value="1"/>
</dbReference>
<evidence type="ECO:0000256" key="1">
    <source>
        <dbReference type="RuleBase" id="RU004227"/>
    </source>
</evidence>
<proteinExistence type="inferred from homology"/>
<sequence length="237" mass="26910">MTRIPQQLSLGVILNDEARFENFYSTKGSVNEQAVALLRQQVDTQGYPFVYLQGGPGSGLSHLLQAGCHYAQAKGLHIQYLPMADLVDYASVELFADLGYLDYLALDDLQAIAGKKEWEQALFHLYNLLRDSGKRLLVAANANVRELPFQLEDLRSRLQWGLTYKIQPLNDTEKQLALQARARARGLELSDDVAHYLLQRLPRDVHQLFSRLHYLDCASLAEQRKLTIPFVKKILSL</sequence>
<dbReference type="InterPro" id="IPR020591">
    <property type="entry name" value="Chromosome_initiator_DnaA-like"/>
</dbReference>
<dbReference type="PANTHER" id="PTHR30050:SF5">
    <property type="entry name" value="DNAA REGULATORY INACTIVATOR HDA"/>
    <property type="match status" value="1"/>
</dbReference>
<keyword evidence="1" id="KW-0235">DNA replication</keyword>
<name>A0A928YVD4_9GAMM</name>
<keyword evidence="5" id="KW-1185">Reference proteome</keyword>
<dbReference type="InterPro" id="IPR027417">
    <property type="entry name" value="P-loop_NTPase"/>
</dbReference>
<comment type="caution">
    <text evidence="4">The sequence shown here is derived from an EMBL/GenBank/DDBJ whole genome shotgun (WGS) entry which is preliminary data.</text>
</comment>
<dbReference type="PANTHER" id="PTHR30050">
    <property type="entry name" value="CHROMOSOMAL REPLICATION INITIATOR PROTEIN DNAA"/>
    <property type="match status" value="1"/>
</dbReference>
<dbReference type="AlphaFoldDB" id="A0A928YVD4"/>
<feature type="domain" description="Chromosomal replication initiator protein DnaA ATPAse" evidence="2">
    <location>
        <begin position="14"/>
        <end position="164"/>
    </location>
</feature>
<dbReference type="Proteomes" id="UP000652567">
    <property type="component" value="Unassembled WGS sequence"/>
</dbReference>
<dbReference type="Gene3D" id="1.10.8.60">
    <property type="match status" value="1"/>
</dbReference>
<dbReference type="NCBIfam" id="TIGR03420">
    <property type="entry name" value="DnaA_homol_Hda"/>
    <property type="match status" value="1"/>
</dbReference>
<dbReference type="EMBL" id="PRDL01000001">
    <property type="protein sequence ID" value="MBE8716953.1"/>
    <property type="molecule type" value="Genomic_DNA"/>
</dbReference>
<organism evidence="4 5">
    <name type="scientific">Cellvibrio polysaccharolyticus</name>
    <dbReference type="NCBI Taxonomy" id="2082724"/>
    <lineage>
        <taxon>Bacteria</taxon>
        <taxon>Pseudomonadati</taxon>
        <taxon>Pseudomonadota</taxon>
        <taxon>Gammaproteobacteria</taxon>
        <taxon>Cellvibrionales</taxon>
        <taxon>Cellvibrionaceae</taxon>
        <taxon>Cellvibrio</taxon>
    </lineage>
</organism>
<dbReference type="InterPro" id="IPR013317">
    <property type="entry name" value="DnaA_dom"/>
</dbReference>
<dbReference type="SUPFAM" id="SSF52540">
    <property type="entry name" value="P-loop containing nucleoside triphosphate hydrolases"/>
    <property type="match status" value="1"/>
</dbReference>
<dbReference type="Gene3D" id="3.40.50.300">
    <property type="entry name" value="P-loop containing nucleotide triphosphate hydrolases"/>
    <property type="match status" value="1"/>
</dbReference>
<dbReference type="Pfam" id="PF22688">
    <property type="entry name" value="Hda_lid"/>
    <property type="match status" value="1"/>
</dbReference>
<dbReference type="InterPro" id="IPR017788">
    <property type="entry name" value="Hda"/>
</dbReference>